<evidence type="ECO:0000313" key="9">
    <source>
        <dbReference type="Proteomes" id="UP001165060"/>
    </source>
</evidence>
<dbReference type="PANTHER" id="PTHR22726">
    <property type="entry name" value="METALLOENDOPEPTIDASE OMA1"/>
    <property type="match status" value="1"/>
</dbReference>
<evidence type="ECO:0000256" key="2">
    <source>
        <dbReference type="ARBA" id="ARBA00022723"/>
    </source>
</evidence>
<keyword evidence="9" id="KW-1185">Reference proteome</keyword>
<keyword evidence="2" id="KW-0479">Metal-binding</keyword>
<keyword evidence="4 6" id="KW-0862">Zinc</keyword>
<protein>
    <recommendedName>
        <fullName evidence="7">Peptidase M48 domain-containing protein</fullName>
    </recommendedName>
</protein>
<evidence type="ECO:0000256" key="6">
    <source>
        <dbReference type="RuleBase" id="RU003983"/>
    </source>
</evidence>
<dbReference type="PANTHER" id="PTHR22726:SF1">
    <property type="entry name" value="METALLOENDOPEPTIDASE OMA1, MITOCHONDRIAL"/>
    <property type="match status" value="1"/>
</dbReference>
<reference evidence="8 9" key="1">
    <citation type="journal article" date="2023" name="Commun. Biol.">
        <title>Genome analysis of Parmales, the sister group of diatoms, reveals the evolutionary specialization of diatoms from phago-mixotrophs to photoautotrophs.</title>
        <authorList>
            <person name="Ban H."/>
            <person name="Sato S."/>
            <person name="Yoshikawa S."/>
            <person name="Yamada K."/>
            <person name="Nakamura Y."/>
            <person name="Ichinomiya M."/>
            <person name="Sato N."/>
            <person name="Blanc-Mathieu R."/>
            <person name="Endo H."/>
            <person name="Kuwata A."/>
            <person name="Ogata H."/>
        </authorList>
    </citation>
    <scope>NUCLEOTIDE SEQUENCE [LARGE SCALE GENOMIC DNA]</scope>
</reference>
<sequence length="368" mass="41157">MFLARSRVAQLPFPHVRLSTSTASPLSRLRSLKASYPVATARLKRFAWLWRAGRVGALTFTVYQLGYASGIADYAADPRAKEKEIAATLVQQQAWERDGEGKVLPPRLLRRSHPVYQRVADVGGRVVAAARMFAKGEVDRRRELLERGGLSPGGAEELKEEMEHWQGKLRMCKGDWVYVVIDNPVPNAFVSDLAPRKIFVNSGLLTSVGASEDELGLVLGHEISHLLHGHTKDGNQTQFFLAMAQVVFLMVIPIDFFSPLLIWAAENFQERELCAHSRENEAEADETGLKIAALGCFNTHRGPHIFKKLGEFSAEVTGGASLPHWSDTHPMPLDRERRLVELSKKINCDDAKRCHGVLERMRESFLGR</sequence>
<keyword evidence="1 6" id="KW-0645">Protease</keyword>
<gene>
    <name evidence="8" type="ORF">TeGR_g12009</name>
</gene>
<evidence type="ECO:0000256" key="1">
    <source>
        <dbReference type="ARBA" id="ARBA00022670"/>
    </source>
</evidence>
<feature type="domain" description="Peptidase M48" evidence="7">
    <location>
        <begin position="156"/>
        <end position="341"/>
    </location>
</feature>
<organism evidence="8 9">
    <name type="scientific">Tetraparma gracilis</name>
    <dbReference type="NCBI Taxonomy" id="2962635"/>
    <lineage>
        <taxon>Eukaryota</taxon>
        <taxon>Sar</taxon>
        <taxon>Stramenopiles</taxon>
        <taxon>Ochrophyta</taxon>
        <taxon>Bolidophyceae</taxon>
        <taxon>Parmales</taxon>
        <taxon>Triparmaceae</taxon>
        <taxon>Tetraparma</taxon>
    </lineage>
</organism>
<dbReference type="EMBL" id="BRYB01001683">
    <property type="protein sequence ID" value="GMI31045.1"/>
    <property type="molecule type" value="Genomic_DNA"/>
</dbReference>
<dbReference type="Proteomes" id="UP001165060">
    <property type="component" value="Unassembled WGS sequence"/>
</dbReference>
<evidence type="ECO:0000259" key="7">
    <source>
        <dbReference type="Pfam" id="PF01435"/>
    </source>
</evidence>
<comment type="similarity">
    <text evidence="6">Belongs to the peptidase M48 family.</text>
</comment>
<keyword evidence="3 6" id="KW-0378">Hydrolase</keyword>
<dbReference type="Pfam" id="PF01435">
    <property type="entry name" value="Peptidase_M48"/>
    <property type="match status" value="1"/>
</dbReference>
<comment type="caution">
    <text evidence="8">The sequence shown here is derived from an EMBL/GenBank/DDBJ whole genome shotgun (WGS) entry which is preliminary data.</text>
</comment>
<name>A0ABQ6MQQ1_9STRA</name>
<dbReference type="InterPro" id="IPR001915">
    <property type="entry name" value="Peptidase_M48"/>
</dbReference>
<evidence type="ECO:0000313" key="8">
    <source>
        <dbReference type="EMBL" id="GMI31045.1"/>
    </source>
</evidence>
<evidence type="ECO:0000256" key="3">
    <source>
        <dbReference type="ARBA" id="ARBA00022801"/>
    </source>
</evidence>
<dbReference type="Gene3D" id="3.30.2010.10">
    <property type="entry name" value="Metalloproteases ('zincins'), catalytic domain"/>
    <property type="match status" value="1"/>
</dbReference>
<evidence type="ECO:0000256" key="4">
    <source>
        <dbReference type="ARBA" id="ARBA00022833"/>
    </source>
</evidence>
<dbReference type="InterPro" id="IPR051156">
    <property type="entry name" value="Mito/Outer_Membr_Metalloprot"/>
</dbReference>
<evidence type="ECO:0000256" key="5">
    <source>
        <dbReference type="ARBA" id="ARBA00023049"/>
    </source>
</evidence>
<accession>A0ABQ6MQQ1</accession>
<proteinExistence type="inferred from homology"/>
<comment type="cofactor">
    <cofactor evidence="6">
        <name>Zn(2+)</name>
        <dbReference type="ChEBI" id="CHEBI:29105"/>
    </cofactor>
    <text evidence="6">Binds 1 zinc ion per subunit.</text>
</comment>
<keyword evidence="5 6" id="KW-0482">Metalloprotease</keyword>